<evidence type="ECO:0000256" key="6">
    <source>
        <dbReference type="ARBA" id="ARBA00023136"/>
    </source>
</evidence>
<evidence type="ECO:0000256" key="2">
    <source>
        <dbReference type="ARBA" id="ARBA00022448"/>
    </source>
</evidence>
<keyword evidence="11" id="KW-1185">Reference proteome</keyword>
<gene>
    <name evidence="10" type="ORF">SI859A1_00080</name>
</gene>
<dbReference type="InterPro" id="IPR018488">
    <property type="entry name" value="cNMP-bd_CS"/>
</dbReference>
<dbReference type="InterPro" id="IPR018490">
    <property type="entry name" value="cNMP-bd_dom_sf"/>
</dbReference>
<feature type="domain" description="Cyclic nucleotide-binding" evidence="9">
    <location>
        <begin position="16"/>
        <end position="135"/>
    </location>
</feature>
<protein>
    <submittedName>
        <fullName evidence="10">Possible cAMP-dependent regulatory protein</fullName>
    </submittedName>
</protein>
<evidence type="ECO:0000256" key="4">
    <source>
        <dbReference type="ARBA" id="ARBA00022989"/>
    </source>
</evidence>
<dbReference type="InterPro" id="IPR014710">
    <property type="entry name" value="RmlC-like_jellyroll"/>
</dbReference>
<evidence type="ECO:0000259" key="9">
    <source>
        <dbReference type="PROSITE" id="PS50042"/>
    </source>
</evidence>
<dbReference type="InterPro" id="IPR000595">
    <property type="entry name" value="cNMP-bd_dom"/>
</dbReference>
<organism evidence="10 11">
    <name type="scientific">Aurantimonas manganoxydans (strain ATCC BAA-1229 / DSM 21871 / SI85-9A1)</name>
    <dbReference type="NCBI Taxonomy" id="287752"/>
    <lineage>
        <taxon>Bacteria</taxon>
        <taxon>Pseudomonadati</taxon>
        <taxon>Pseudomonadota</taxon>
        <taxon>Alphaproteobacteria</taxon>
        <taxon>Hyphomicrobiales</taxon>
        <taxon>Aurantimonadaceae</taxon>
        <taxon>Aurantimonas</taxon>
    </lineage>
</organism>
<comment type="subcellular location">
    <subcellularLocation>
        <location evidence="1">Membrane</location>
        <topology evidence="1">Multi-pass membrane protein</topology>
    </subcellularLocation>
</comment>
<keyword evidence="7" id="KW-1071">Ligand-gated ion channel</keyword>
<dbReference type="PROSITE" id="PS00889">
    <property type="entry name" value="CNMP_BINDING_2"/>
    <property type="match status" value="1"/>
</dbReference>
<evidence type="ECO:0000256" key="5">
    <source>
        <dbReference type="ARBA" id="ARBA00023065"/>
    </source>
</evidence>
<reference evidence="10 11" key="1">
    <citation type="journal article" date="2008" name="Appl. Environ. Microbiol.">
        <title>Genomic insights into Mn(II) oxidation by the marine alphaproteobacterium Aurantimonas sp. strain SI85-9A1.</title>
        <authorList>
            <person name="Dick G.J."/>
            <person name="Podell S."/>
            <person name="Johnson H.A."/>
            <person name="Rivera-Espinoza Y."/>
            <person name="Bernier-Latmani R."/>
            <person name="McCarthy J.K."/>
            <person name="Torpey J.W."/>
            <person name="Clement B.G."/>
            <person name="Gaasterland T."/>
            <person name="Tebo B.M."/>
        </authorList>
    </citation>
    <scope>NUCLEOTIDE SEQUENCE [LARGE SCALE GENOMIC DNA]</scope>
    <source>
        <strain evidence="10 11">SI85-9A1</strain>
    </source>
</reference>
<keyword evidence="5" id="KW-0406">Ion transport</keyword>
<dbReference type="Pfam" id="PF00027">
    <property type="entry name" value="cNMP_binding"/>
    <property type="match status" value="1"/>
</dbReference>
<dbReference type="CDD" id="cd00038">
    <property type="entry name" value="CAP_ED"/>
    <property type="match status" value="1"/>
</dbReference>
<keyword evidence="2" id="KW-0813">Transport</keyword>
<dbReference type="BioCyc" id="AURANTIMONAS:SI859A1_00080-MONOMER"/>
<accession>Q1YDI6</accession>
<evidence type="ECO:0000313" key="11">
    <source>
        <dbReference type="Proteomes" id="UP000000321"/>
    </source>
</evidence>
<dbReference type="SUPFAM" id="SSF51206">
    <property type="entry name" value="cAMP-binding domain-like"/>
    <property type="match status" value="1"/>
</dbReference>
<sequence>MTLLKSEMDLLRSVPIFAGMEPSRLKLIAFTSDSIAYRQGQVMCRQGERGDSAYVIVAGKADVSIETEDGDFVVATLGPGDVVGEIAILCDTPRTATVTAKSDVSALRVRKECFLQLLRQFPEIAAEVMRGLAERLTHMNQELVAARNRAAIAPDTAD</sequence>
<dbReference type="GO" id="GO:0005221">
    <property type="term" value="F:intracellularly cyclic nucleotide-activated monoatomic cation channel activity"/>
    <property type="evidence" value="ECO:0007669"/>
    <property type="project" value="InterPro"/>
</dbReference>
<dbReference type="GO" id="GO:0016020">
    <property type="term" value="C:membrane"/>
    <property type="evidence" value="ECO:0007669"/>
    <property type="project" value="UniProtKB-SubCell"/>
</dbReference>
<dbReference type="EMBL" id="AAPJ01000013">
    <property type="protein sequence ID" value="EAS48311.1"/>
    <property type="molecule type" value="Genomic_DNA"/>
</dbReference>
<name>Q1YDI6_AURMS</name>
<keyword evidence="6" id="KW-0472">Membrane</keyword>
<comment type="caution">
    <text evidence="10">The sequence shown here is derived from an EMBL/GenBank/DDBJ whole genome shotgun (WGS) entry which is preliminary data.</text>
</comment>
<evidence type="ECO:0000256" key="1">
    <source>
        <dbReference type="ARBA" id="ARBA00004141"/>
    </source>
</evidence>
<keyword evidence="4" id="KW-1133">Transmembrane helix</keyword>
<dbReference type="SMART" id="SM00100">
    <property type="entry name" value="cNMP"/>
    <property type="match status" value="1"/>
</dbReference>
<dbReference type="Gene3D" id="2.60.120.10">
    <property type="entry name" value="Jelly Rolls"/>
    <property type="match status" value="1"/>
</dbReference>
<dbReference type="PROSITE" id="PS50042">
    <property type="entry name" value="CNMP_BINDING_3"/>
    <property type="match status" value="1"/>
</dbReference>
<evidence type="ECO:0000313" key="10">
    <source>
        <dbReference type="EMBL" id="EAS48311.1"/>
    </source>
</evidence>
<evidence type="ECO:0000256" key="7">
    <source>
        <dbReference type="ARBA" id="ARBA00023286"/>
    </source>
</evidence>
<dbReference type="PANTHER" id="PTHR45638:SF11">
    <property type="entry name" value="CYCLIC NUCLEOTIDE-GATED CATION CHANNEL SUBUNIT A"/>
    <property type="match status" value="1"/>
</dbReference>
<dbReference type="HOGENOM" id="CLU_075053_16_3_5"/>
<keyword evidence="3" id="KW-0812">Transmembrane</keyword>
<dbReference type="PRINTS" id="PR00103">
    <property type="entry name" value="CAMPKINASE"/>
</dbReference>
<dbReference type="InterPro" id="IPR050866">
    <property type="entry name" value="CNG_cation_channel"/>
</dbReference>
<dbReference type="Proteomes" id="UP000000321">
    <property type="component" value="Unassembled WGS sequence"/>
</dbReference>
<keyword evidence="8" id="KW-0407">Ion channel</keyword>
<dbReference type="PANTHER" id="PTHR45638">
    <property type="entry name" value="CYCLIC NUCLEOTIDE-GATED CATION CHANNEL SUBUNIT A"/>
    <property type="match status" value="1"/>
</dbReference>
<evidence type="ECO:0000256" key="8">
    <source>
        <dbReference type="ARBA" id="ARBA00023303"/>
    </source>
</evidence>
<proteinExistence type="predicted"/>
<dbReference type="GO" id="GO:0044877">
    <property type="term" value="F:protein-containing complex binding"/>
    <property type="evidence" value="ECO:0007669"/>
    <property type="project" value="TreeGrafter"/>
</dbReference>
<evidence type="ECO:0000256" key="3">
    <source>
        <dbReference type="ARBA" id="ARBA00022692"/>
    </source>
</evidence>
<dbReference type="AlphaFoldDB" id="Q1YDI6"/>